<name>A0ABR1R2V4_9PEZI</name>
<comment type="caution">
    <text evidence="1">The sequence shown here is derived from an EMBL/GenBank/DDBJ whole genome shotgun (WGS) entry which is preliminary data.</text>
</comment>
<evidence type="ECO:0000313" key="1">
    <source>
        <dbReference type="EMBL" id="KAK7998488.1"/>
    </source>
</evidence>
<organism evidence="1 2">
    <name type="scientific">Apiospora marii</name>
    <dbReference type="NCBI Taxonomy" id="335849"/>
    <lineage>
        <taxon>Eukaryota</taxon>
        <taxon>Fungi</taxon>
        <taxon>Dikarya</taxon>
        <taxon>Ascomycota</taxon>
        <taxon>Pezizomycotina</taxon>
        <taxon>Sordariomycetes</taxon>
        <taxon>Xylariomycetidae</taxon>
        <taxon>Amphisphaeriales</taxon>
        <taxon>Apiosporaceae</taxon>
        <taxon>Apiospora</taxon>
    </lineage>
</organism>
<accession>A0ABR1R2V4</accession>
<reference evidence="1 2" key="1">
    <citation type="submission" date="2023-01" db="EMBL/GenBank/DDBJ databases">
        <title>Analysis of 21 Apiospora genomes using comparative genomics revels a genus with tremendous synthesis potential of carbohydrate active enzymes and secondary metabolites.</title>
        <authorList>
            <person name="Sorensen T."/>
        </authorList>
    </citation>
    <scope>NUCLEOTIDE SEQUENCE [LARGE SCALE GENOMIC DNA]</scope>
    <source>
        <strain evidence="1 2">CBS 20057</strain>
    </source>
</reference>
<dbReference type="Proteomes" id="UP001396898">
    <property type="component" value="Unassembled WGS sequence"/>
</dbReference>
<evidence type="ECO:0000313" key="2">
    <source>
        <dbReference type="Proteomes" id="UP001396898"/>
    </source>
</evidence>
<dbReference type="EMBL" id="JAQQWI010000021">
    <property type="protein sequence ID" value="KAK7998488.1"/>
    <property type="molecule type" value="Genomic_DNA"/>
</dbReference>
<keyword evidence="2" id="KW-1185">Reference proteome</keyword>
<protein>
    <submittedName>
        <fullName evidence="1">Uncharacterized protein</fullName>
    </submittedName>
</protein>
<proteinExistence type="predicted"/>
<sequence length="77" mass="9414">MAIIDEFTDIEATIWIGDRPAFDELAPPDWLARRHRKEKLETWRDIHFEYESKRHTIMRTTYGRLNQENYEVKMESD</sequence>
<gene>
    <name evidence="1" type="ORF">PG991_014967</name>
</gene>